<reference evidence="2 3" key="1">
    <citation type="journal article" date="2001" name="Nature">
        <title>Genome sequence of Yersinia pestis, the causative agent of plague.</title>
        <authorList>
            <person name="Parkhill J."/>
            <person name="Wren B.W."/>
            <person name="Thomson N.R."/>
            <person name="Titball R.W."/>
            <person name="Holden M.T.G."/>
            <person name="Prentice M.B."/>
            <person name="Sebaihia M."/>
            <person name="James K.D."/>
            <person name="Churcher C."/>
            <person name="Mungall K.L."/>
            <person name="Baker S."/>
            <person name="Basham D."/>
            <person name="Bentley S.D."/>
            <person name="Brooks K."/>
            <person name="Cerdeno-Tarraga A.M."/>
            <person name="Chillingworth T."/>
            <person name="Cronin A."/>
            <person name="Davies R.M."/>
            <person name="Davis P."/>
            <person name="Dougan G."/>
            <person name="Feltwell T."/>
            <person name="Hamlin N."/>
            <person name="Holroyd S."/>
            <person name="Jagels K."/>
            <person name="Leather S."/>
            <person name="Karlyshev A.V."/>
            <person name="Moule S."/>
            <person name="Oyston P.C.F."/>
            <person name="Quail M."/>
            <person name="Rutherford K."/>
            <person name="Simmonds M."/>
            <person name="Skelton J."/>
            <person name="Stevens K."/>
            <person name="Whitehead S."/>
            <person name="Barrell B.G."/>
        </authorList>
    </citation>
    <scope>NUCLEOTIDE SEQUENCE [LARGE SCALE GENOMIC DNA]</scope>
    <source>
        <strain evidence="3">CO-92 / Biovar Orientalis</strain>
    </source>
</reference>
<proteinExistence type="predicted"/>
<sequence length="52" mass="6370">MHTDYQQTPMIWHKWGVWKVGIDFATYFIMNSFITNRFSMDRSLESLAWILR</sequence>
<dbReference type="PaxDb" id="214092-YPO0025"/>
<organism evidence="2 3">
    <name type="scientific">Yersinia pestis</name>
    <dbReference type="NCBI Taxonomy" id="632"/>
    <lineage>
        <taxon>Bacteria</taxon>
        <taxon>Pseudomonadati</taxon>
        <taxon>Pseudomonadota</taxon>
        <taxon>Gammaproteobacteria</taxon>
        <taxon>Enterobacterales</taxon>
        <taxon>Yersiniaceae</taxon>
        <taxon>Yersinia</taxon>
    </lineage>
</organism>
<dbReference type="eggNOG" id="ENOG5031BW3">
    <property type="taxonomic scope" value="Bacteria"/>
</dbReference>
<name>Q74YC2_YERPE</name>
<dbReference type="HOGENOM" id="CLU_3086438_0_0_6"/>
<feature type="transmembrane region" description="Helical" evidence="1">
    <location>
        <begin position="15"/>
        <end position="34"/>
    </location>
</feature>
<evidence type="ECO:0000256" key="1">
    <source>
        <dbReference type="SAM" id="Phobius"/>
    </source>
</evidence>
<evidence type="ECO:0000313" key="2">
    <source>
        <dbReference type="EMBL" id="CAL18715.1"/>
    </source>
</evidence>
<protein>
    <submittedName>
        <fullName evidence="2">Possible membrane protein</fullName>
    </submittedName>
</protein>
<accession>Q74YC2</accession>
<keyword evidence="1" id="KW-0472">Membrane</keyword>
<dbReference type="EMBL" id="AL590842">
    <property type="protein sequence ID" value="CAL18715.1"/>
    <property type="molecule type" value="Genomic_DNA"/>
</dbReference>
<dbReference type="PIR" id="AB0004">
    <property type="entry name" value="AB0004"/>
</dbReference>
<evidence type="ECO:0000313" key="3">
    <source>
        <dbReference type="Proteomes" id="UP000000815"/>
    </source>
</evidence>
<dbReference type="KEGG" id="ype:YPO0025"/>
<keyword evidence="1" id="KW-1133">Transmembrane helix</keyword>
<dbReference type="Proteomes" id="UP000000815">
    <property type="component" value="Chromosome"/>
</dbReference>
<keyword evidence="3" id="KW-1185">Reference proteome</keyword>
<gene>
    <name evidence="2" type="ordered locus">YPO0025</name>
</gene>
<dbReference type="STRING" id="214092.YPO0025"/>
<keyword evidence="1" id="KW-0812">Transmembrane</keyword>
<dbReference type="AlphaFoldDB" id="Q74YC2"/>